<name>A0A1C7P5S2_9HYPH</name>
<dbReference type="GO" id="GO:0002161">
    <property type="term" value="F:aminoacyl-tRNA deacylase activity"/>
    <property type="evidence" value="ECO:0007669"/>
    <property type="project" value="InterPro"/>
</dbReference>
<dbReference type="CDD" id="cd04333">
    <property type="entry name" value="ProX_deacylase"/>
    <property type="match status" value="1"/>
</dbReference>
<comment type="caution">
    <text evidence="2">The sequence shown here is derived from an EMBL/GenBank/DDBJ whole genome shotgun (WGS) entry which is preliminary data.</text>
</comment>
<dbReference type="RefSeq" id="WP_068951165.1">
    <property type="nucleotide sequence ID" value="NZ_LGLV01000004.1"/>
</dbReference>
<dbReference type="InterPro" id="IPR007214">
    <property type="entry name" value="YbaK/aa-tRNA-synth-assoc-dom"/>
</dbReference>
<dbReference type="Gene3D" id="3.90.960.10">
    <property type="entry name" value="YbaK/aminoacyl-tRNA synthetase-associated domain"/>
    <property type="match status" value="1"/>
</dbReference>
<dbReference type="OrthoDB" id="9798760at2"/>
<reference evidence="2 3" key="1">
    <citation type="journal article" date="2016" name="Syst. Appl. Microbiol.">
        <title>Pararhizobium polonicum sp. nov. isolated from tumors on stone fruit rootstocks.</title>
        <authorList>
            <person name="Pulawska J."/>
            <person name="Kuzmanovic N."/>
            <person name="Willems A."/>
            <person name="Pothier J.F."/>
        </authorList>
    </citation>
    <scope>NUCLEOTIDE SEQUENCE [LARGE SCALE GENOMIC DNA]</scope>
    <source>
        <strain evidence="2 3">F5.1</strain>
    </source>
</reference>
<dbReference type="PANTHER" id="PTHR30411:SF1">
    <property type="entry name" value="CYTOPLASMIC PROTEIN"/>
    <property type="match status" value="1"/>
</dbReference>
<keyword evidence="2" id="KW-0436">Ligase</keyword>
<keyword evidence="2" id="KW-0030">Aminoacyl-tRNA synthetase</keyword>
<dbReference type="EMBL" id="LGLV01000004">
    <property type="protein sequence ID" value="OBZ96551.1"/>
    <property type="molecule type" value="Genomic_DNA"/>
</dbReference>
<feature type="domain" description="YbaK/aminoacyl-tRNA synthetase-associated" evidence="1">
    <location>
        <begin position="25"/>
        <end position="140"/>
    </location>
</feature>
<dbReference type="SUPFAM" id="SSF55826">
    <property type="entry name" value="YbaK/ProRS associated domain"/>
    <property type="match status" value="1"/>
</dbReference>
<organism evidence="2 3">
    <name type="scientific">Pararhizobium polonicum</name>
    <dbReference type="NCBI Taxonomy" id="1612624"/>
    <lineage>
        <taxon>Bacteria</taxon>
        <taxon>Pseudomonadati</taxon>
        <taxon>Pseudomonadota</taxon>
        <taxon>Alphaproteobacteria</taxon>
        <taxon>Hyphomicrobiales</taxon>
        <taxon>Rhizobiaceae</taxon>
        <taxon>Rhizobium/Agrobacterium group</taxon>
        <taxon>Pararhizobium</taxon>
    </lineage>
</organism>
<gene>
    <name evidence="2" type="ORF">ADU59_01965</name>
</gene>
<protein>
    <submittedName>
        <fullName evidence="2">Prolyl-tRNA synthetase</fullName>
    </submittedName>
</protein>
<dbReference type="AlphaFoldDB" id="A0A1C7P5S2"/>
<dbReference type="PANTHER" id="PTHR30411">
    <property type="entry name" value="CYTOPLASMIC PROTEIN"/>
    <property type="match status" value="1"/>
</dbReference>
<evidence type="ECO:0000259" key="1">
    <source>
        <dbReference type="Pfam" id="PF04073"/>
    </source>
</evidence>
<evidence type="ECO:0000313" key="3">
    <source>
        <dbReference type="Proteomes" id="UP000093111"/>
    </source>
</evidence>
<dbReference type="STRING" id="1612624.ADU59_01965"/>
<dbReference type="Proteomes" id="UP000093111">
    <property type="component" value="Unassembled WGS sequence"/>
</dbReference>
<dbReference type="InterPro" id="IPR036754">
    <property type="entry name" value="YbaK/aa-tRNA-synt-asso_dom_sf"/>
</dbReference>
<dbReference type="Pfam" id="PF04073">
    <property type="entry name" value="tRNA_edit"/>
    <property type="match status" value="1"/>
</dbReference>
<proteinExistence type="predicted"/>
<dbReference type="PATRIC" id="fig|1612624.7.peg.407"/>
<sequence>MSLSSVKTFFAENAPDIAVIELQQSTATVALAAEGHGVAPAQIAKTLALRVADKVILIVTRGDARLDNKKYKALFSTKARMLGFDEVEEETGHPVGGVCPFGLARPHKVYCDISLKAFNEVVPAAGAPHAAVRINPERMAELASAEWIDVSDV</sequence>
<keyword evidence="3" id="KW-1185">Reference proteome</keyword>
<evidence type="ECO:0000313" key="2">
    <source>
        <dbReference type="EMBL" id="OBZ96551.1"/>
    </source>
</evidence>
<dbReference type="GO" id="GO:0004812">
    <property type="term" value="F:aminoacyl-tRNA ligase activity"/>
    <property type="evidence" value="ECO:0007669"/>
    <property type="project" value="UniProtKB-KW"/>
</dbReference>
<accession>A0A1C7P5S2</accession>